<dbReference type="Gene3D" id="3.40.630.10">
    <property type="entry name" value="Zn peptidases"/>
    <property type="match status" value="1"/>
</dbReference>
<dbReference type="STRING" id="1447875.A0A2B7XFT8"/>
<dbReference type="FunFam" id="3.50.30.30:FF:000008">
    <property type="entry name" value="Glutamate carboxypeptidase 2"/>
    <property type="match status" value="1"/>
</dbReference>
<dbReference type="CDD" id="cd08022">
    <property type="entry name" value="M28_PSMA_like"/>
    <property type="match status" value="1"/>
</dbReference>
<evidence type="ECO:0000259" key="4">
    <source>
        <dbReference type="Pfam" id="PF02225"/>
    </source>
</evidence>
<keyword evidence="8" id="KW-1185">Reference proteome</keyword>
<evidence type="ECO:0008006" key="9">
    <source>
        <dbReference type="Google" id="ProtNLM"/>
    </source>
</evidence>
<dbReference type="EMBL" id="PDNB01000106">
    <property type="protein sequence ID" value="PGH07769.1"/>
    <property type="molecule type" value="Genomic_DNA"/>
</dbReference>
<dbReference type="Pfam" id="PF04253">
    <property type="entry name" value="TFR_dimer"/>
    <property type="match status" value="1"/>
</dbReference>
<dbReference type="InterPro" id="IPR007484">
    <property type="entry name" value="Peptidase_M28"/>
</dbReference>
<dbReference type="GO" id="GO:0004180">
    <property type="term" value="F:carboxypeptidase activity"/>
    <property type="evidence" value="ECO:0007669"/>
    <property type="project" value="TreeGrafter"/>
</dbReference>
<dbReference type="PANTHER" id="PTHR10404:SF46">
    <property type="entry name" value="VACUOLAR PROTEIN SORTING-ASSOCIATED PROTEIN 70"/>
    <property type="match status" value="1"/>
</dbReference>
<feature type="domain" description="Peptidase M28" evidence="6">
    <location>
        <begin position="349"/>
        <end position="536"/>
    </location>
</feature>
<name>A0A2B7XFT8_9EURO</name>
<comment type="caution">
    <text evidence="7">The sequence shown here is derived from an EMBL/GenBank/DDBJ whole genome shotgun (WGS) entry which is preliminary data.</text>
</comment>
<dbReference type="FunFam" id="3.40.630.10:FF:000101">
    <property type="entry name" value="N-acetylated alpha-linked acidic dipeptidase like 1"/>
    <property type="match status" value="1"/>
</dbReference>
<dbReference type="Gene3D" id="1.20.930.40">
    <property type="entry name" value="Transferrin receptor-like, dimerisation domain"/>
    <property type="match status" value="1"/>
</dbReference>
<protein>
    <recommendedName>
        <fullName evidence="9">Glutamate carboxypeptidase</fullName>
    </recommendedName>
</protein>
<feature type="domain" description="Transferrin receptor-like dimerisation" evidence="5">
    <location>
        <begin position="599"/>
        <end position="711"/>
    </location>
</feature>
<evidence type="ECO:0000259" key="5">
    <source>
        <dbReference type="Pfam" id="PF04253"/>
    </source>
</evidence>
<dbReference type="Gene3D" id="3.50.30.30">
    <property type="match status" value="1"/>
</dbReference>
<dbReference type="InterPro" id="IPR039373">
    <property type="entry name" value="Peptidase_M28B"/>
</dbReference>
<dbReference type="Proteomes" id="UP000223968">
    <property type="component" value="Unassembled WGS sequence"/>
</dbReference>
<proteinExistence type="inferred from homology"/>
<sequence>MRFITVSLLTLSSSLVDACAKDYIHRKSLEPRELTLAKRAGEFPPVLTDHESVLLNSFDSNTISDWSYYYTHGLHVAGTNKTMAEWTAEKWTEFGVPATLASYHVYLNYPVSHSLSLTLPDGTVWNAELEEDVLPEDDTSSYPNRVPIFHGYSASGEATAEYVYVGRGQQVDFDRLVELGVELDGKIALAKYGGPFRGLKVKNAQDHGMVACVIFTDPGDDGNITEANGHAAYPHGPARHPSSVQRGSVQFLSTYPGDPTTPGYPSKEGSPRADKSPVTPKIPSIPISWPNADKILSTLDGHGSSGEQVNRTGWVGALNVSYSTGPAPGAEIAMSNVMEDVYRPIYDPIGIINGTKGDEVIVIGNHWDAWLIGGAGDPNSGSAVMVELAKAFGKLQETGWKPKRTIVMASWDGEEYGLLGSTEWVEEYVNWLKESTVAYLNIDVAVSGPRPDISATPSLHQIATETMKKVIFPYKGSNNMTLYDWWYAQSEGEVYVLGSGSDYTPFVHNGIASLDMGSSGGPNDPIYHYHSNYDSFHWMETYGDPGFGMHKAMGQYLALLAYHLATDDVIPFDVTNYGKQMAKYLEELKETIATSKVTVDLSRLEAAIGVFNKASAAAAELKAQAEKQGDMNLVNLVNAKFRDFERGFVSQGGLPDREYFKHLIFAPGLDTGYAPTTFPGITEAVEAGNHTLATEFVERTSNAIYVAAGILTP</sequence>
<dbReference type="SUPFAM" id="SSF52025">
    <property type="entry name" value="PA domain"/>
    <property type="match status" value="1"/>
</dbReference>
<dbReference type="SUPFAM" id="SSF47672">
    <property type="entry name" value="Transferrin receptor-like dimerisation domain"/>
    <property type="match status" value="1"/>
</dbReference>
<dbReference type="InterPro" id="IPR003137">
    <property type="entry name" value="PA_domain"/>
</dbReference>
<dbReference type="SUPFAM" id="SSF53187">
    <property type="entry name" value="Zn-dependent exopeptidases"/>
    <property type="match status" value="1"/>
</dbReference>
<dbReference type="AlphaFoldDB" id="A0A2B7XFT8"/>
<evidence type="ECO:0000256" key="3">
    <source>
        <dbReference type="SAM" id="SignalP"/>
    </source>
</evidence>
<feature type="domain" description="PA" evidence="4">
    <location>
        <begin position="163"/>
        <end position="234"/>
    </location>
</feature>
<dbReference type="InterPro" id="IPR046450">
    <property type="entry name" value="PA_dom_sf"/>
</dbReference>
<feature type="chain" id="PRO_5011976258" description="Glutamate carboxypeptidase" evidence="3">
    <location>
        <begin position="21"/>
        <end position="713"/>
    </location>
</feature>
<evidence type="ECO:0000259" key="6">
    <source>
        <dbReference type="Pfam" id="PF04389"/>
    </source>
</evidence>
<feature type="compositionally biased region" description="Polar residues" evidence="2">
    <location>
        <begin position="242"/>
        <end position="253"/>
    </location>
</feature>
<comment type="similarity">
    <text evidence="1">Belongs to the peptidase M28 family. M28B subfamily.</text>
</comment>
<evidence type="ECO:0000313" key="7">
    <source>
        <dbReference type="EMBL" id="PGH07769.1"/>
    </source>
</evidence>
<feature type="region of interest" description="Disordered" evidence="2">
    <location>
        <begin position="225"/>
        <end position="284"/>
    </location>
</feature>
<dbReference type="Pfam" id="PF02225">
    <property type="entry name" value="PA"/>
    <property type="match status" value="1"/>
</dbReference>
<evidence type="ECO:0000256" key="2">
    <source>
        <dbReference type="SAM" id="MobiDB-lite"/>
    </source>
</evidence>
<dbReference type="PANTHER" id="PTHR10404">
    <property type="entry name" value="N-ACETYLATED-ALPHA-LINKED ACIDIC DIPEPTIDASE"/>
    <property type="match status" value="1"/>
</dbReference>
<feature type="compositionally biased region" description="Low complexity" evidence="2">
    <location>
        <begin position="254"/>
        <end position="265"/>
    </location>
</feature>
<dbReference type="CDD" id="cd02121">
    <property type="entry name" value="PA_GCPII_like"/>
    <property type="match status" value="1"/>
</dbReference>
<organism evidence="7 8">
    <name type="scientific">Helicocarpus griseus UAMH5409</name>
    <dbReference type="NCBI Taxonomy" id="1447875"/>
    <lineage>
        <taxon>Eukaryota</taxon>
        <taxon>Fungi</taxon>
        <taxon>Dikarya</taxon>
        <taxon>Ascomycota</taxon>
        <taxon>Pezizomycotina</taxon>
        <taxon>Eurotiomycetes</taxon>
        <taxon>Eurotiomycetidae</taxon>
        <taxon>Onygenales</taxon>
        <taxon>Ajellomycetaceae</taxon>
        <taxon>Helicocarpus</taxon>
    </lineage>
</organism>
<dbReference type="InterPro" id="IPR036757">
    <property type="entry name" value="TFR-like_dimer_dom_sf"/>
</dbReference>
<accession>A0A2B7XFT8</accession>
<gene>
    <name evidence="7" type="ORF">AJ79_06157</name>
</gene>
<evidence type="ECO:0000313" key="8">
    <source>
        <dbReference type="Proteomes" id="UP000223968"/>
    </source>
</evidence>
<feature type="signal peptide" evidence="3">
    <location>
        <begin position="1"/>
        <end position="20"/>
    </location>
</feature>
<dbReference type="OrthoDB" id="5841748at2759"/>
<dbReference type="InterPro" id="IPR007365">
    <property type="entry name" value="TFR-like_dimer_dom"/>
</dbReference>
<keyword evidence="3" id="KW-0732">Signal</keyword>
<reference evidence="7 8" key="1">
    <citation type="submission" date="2017-10" db="EMBL/GenBank/DDBJ databases">
        <title>Comparative genomics in systemic dimorphic fungi from Ajellomycetaceae.</title>
        <authorList>
            <person name="Munoz J.F."/>
            <person name="Mcewen J.G."/>
            <person name="Clay O.K."/>
            <person name="Cuomo C.A."/>
        </authorList>
    </citation>
    <scope>NUCLEOTIDE SEQUENCE [LARGE SCALE GENOMIC DNA]</scope>
    <source>
        <strain evidence="7 8">UAMH5409</strain>
    </source>
</reference>
<evidence type="ECO:0000256" key="1">
    <source>
        <dbReference type="ARBA" id="ARBA00005634"/>
    </source>
</evidence>
<dbReference type="Pfam" id="PF04389">
    <property type="entry name" value="Peptidase_M28"/>
    <property type="match status" value="1"/>
</dbReference>